<proteinExistence type="predicted"/>
<dbReference type="EMBL" id="CAJVCH010134417">
    <property type="protein sequence ID" value="CAG7726359.1"/>
    <property type="molecule type" value="Genomic_DNA"/>
</dbReference>
<organism evidence="1 2">
    <name type="scientific">Allacma fusca</name>
    <dbReference type="NCBI Taxonomy" id="39272"/>
    <lineage>
        <taxon>Eukaryota</taxon>
        <taxon>Metazoa</taxon>
        <taxon>Ecdysozoa</taxon>
        <taxon>Arthropoda</taxon>
        <taxon>Hexapoda</taxon>
        <taxon>Collembola</taxon>
        <taxon>Symphypleona</taxon>
        <taxon>Sminthuridae</taxon>
        <taxon>Allacma</taxon>
    </lineage>
</organism>
<comment type="caution">
    <text evidence="1">The sequence shown here is derived from an EMBL/GenBank/DDBJ whole genome shotgun (WGS) entry which is preliminary data.</text>
</comment>
<dbReference type="AlphaFoldDB" id="A0A8J2JVZ9"/>
<gene>
    <name evidence="1" type="ORF">AFUS01_LOCUS15274</name>
</gene>
<evidence type="ECO:0000313" key="2">
    <source>
        <dbReference type="Proteomes" id="UP000708208"/>
    </source>
</evidence>
<name>A0A8J2JVZ9_9HEXA</name>
<reference evidence="1" key="1">
    <citation type="submission" date="2021-06" db="EMBL/GenBank/DDBJ databases">
        <authorList>
            <person name="Hodson N. C."/>
            <person name="Mongue J. A."/>
            <person name="Jaron S. K."/>
        </authorList>
    </citation>
    <scope>NUCLEOTIDE SEQUENCE</scope>
</reference>
<sequence>MKQVDVQASFGRISEGSLGVNKKVLLNSPFAKVFESGLEAVPQFVENSGGSSFEDVEAANSSLGGYLETGLEEVAFITLSENSAGSMVSQKDVVAIVTWTLSTAWNPI</sequence>
<evidence type="ECO:0000313" key="1">
    <source>
        <dbReference type="EMBL" id="CAG7726359.1"/>
    </source>
</evidence>
<keyword evidence="2" id="KW-1185">Reference proteome</keyword>
<accession>A0A8J2JVZ9</accession>
<dbReference type="Proteomes" id="UP000708208">
    <property type="component" value="Unassembled WGS sequence"/>
</dbReference>
<protein>
    <submittedName>
        <fullName evidence="1">Uncharacterized protein</fullName>
    </submittedName>
</protein>